<accession>A0ABV3WXN8</accession>
<protein>
    <submittedName>
        <fullName evidence="2">N-acetyltransferase family protein</fullName>
    </submittedName>
</protein>
<dbReference type="PANTHER" id="PTHR43072">
    <property type="entry name" value="N-ACETYLTRANSFERASE"/>
    <property type="match status" value="1"/>
</dbReference>
<organism evidence="2 3">
    <name type="scientific">Neoaquamicrobium sediminum</name>
    <dbReference type="NCBI Taxonomy" id="1849104"/>
    <lineage>
        <taxon>Bacteria</taxon>
        <taxon>Pseudomonadati</taxon>
        <taxon>Pseudomonadota</taxon>
        <taxon>Alphaproteobacteria</taxon>
        <taxon>Hyphomicrobiales</taxon>
        <taxon>Phyllobacteriaceae</taxon>
        <taxon>Neoaquamicrobium</taxon>
    </lineage>
</organism>
<evidence type="ECO:0000259" key="1">
    <source>
        <dbReference type="PROSITE" id="PS51186"/>
    </source>
</evidence>
<sequence length="187" mass="19651">MADAGAPRTSVIVRDAGDADMAAIRAIYAHHVLHGLATFEEVPPAVEEMLARRAAVLAAGLPYLAAELDGQVVGYAYATAYRPRPAYRFSIEDSVYVADGLAGKGIGSALLGELIARCEKGPWRQMLAVIGNSGNEGSIALHRRMGFAHAGTFTSVGFKLGRWVDTVLMQRPLGAGDTTLPSALNAG</sequence>
<dbReference type="RefSeq" id="WP_368804213.1">
    <property type="nucleotide sequence ID" value="NZ_JAZHFV010000006.1"/>
</dbReference>
<dbReference type="EMBL" id="JAZHFV010000006">
    <property type="protein sequence ID" value="MEX4009275.1"/>
    <property type="molecule type" value="Genomic_DNA"/>
</dbReference>
<proteinExistence type="predicted"/>
<dbReference type="SUPFAM" id="SSF55729">
    <property type="entry name" value="Acyl-CoA N-acyltransferases (Nat)"/>
    <property type="match status" value="1"/>
</dbReference>
<dbReference type="InterPro" id="IPR000182">
    <property type="entry name" value="GNAT_dom"/>
</dbReference>
<dbReference type="Gene3D" id="3.40.630.30">
    <property type="match status" value="1"/>
</dbReference>
<dbReference type="Pfam" id="PF13420">
    <property type="entry name" value="Acetyltransf_4"/>
    <property type="match status" value="1"/>
</dbReference>
<dbReference type="CDD" id="cd04301">
    <property type="entry name" value="NAT_SF"/>
    <property type="match status" value="1"/>
</dbReference>
<comment type="caution">
    <text evidence="2">The sequence shown here is derived from an EMBL/GenBank/DDBJ whole genome shotgun (WGS) entry which is preliminary data.</text>
</comment>
<reference evidence="2 3" key="1">
    <citation type="submission" date="2024-01" db="EMBL/GenBank/DDBJ databases">
        <title>New evidence supports the origin of RcGTA from prophage.</title>
        <authorList>
            <person name="Xu Y."/>
            <person name="Liu B."/>
            <person name="Chen F."/>
        </authorList>
    </citation>
    <scope>NUCLEOTIDE SEQUENCE [LARGE SCALE GENOMIC DNA]</scope>
    <source>
        <strain evidence="2 3">CBW1107-2</strain>
    </source>
</reference>
<evidence type="ECO:0000313" key="3">
    <source>
        <dbReference type="Proteomes" id="UP001559025"/>
    </source>
</evidence>
<gene>
    <name evidence="2" type="ORF">V1479_18335</name>
</gene>
<dbReference type="PROSITE" id="PS51186">
    <property type="entry name" value="GNAT"/>
    <property type="match status" value="1"/>
</dbReference>
<feature type="domain" description="N-acetyltransferase" evidence="1">
    <location>
        <begin position="11"/>
        <end position="174"/>
    </location>
</feature>
<name>A0ABV3WXN8_9HYPH</name>
<evidence type="ECO:0000313" key="2">
    <source>
        <dbReference type="EMBL" id="MEX4009275.1"/>
    </source>
</evidence>
<keyword evidence="3" id="KW-1185">Reference proteome</keyword>
<dbReference type="PANTHER" id="PTHR43072:SF8">
    <property type="entry name" value="ACYLTRANSFERASE FABY-RELATED"/>
    <property type="match status" value="1"/>
</dbReference>
<dbReference type="Proteomes" id="UP001559025">
    <property type="component" value="Unassembled WGS sequence"/>
</dbReference>
<dbReference type="InterPro" id="IPR016181">
    <property type="entry name" value="Acyl_CoA_acyltransferase"/>
</dbReference>